<comment type="caution">
    <text evidence="2">The sequence shown here is derived from an EMBL/GenBank/DDBJ whole genome shotgun (WGS) entry which is preliminary data.</text>
</comment>
<sequence>MLLRSILMSSAALLLMACSSSGDVADLKQYVDDVGSKPRGRVEPIPEFKPYESFSYSASALRSPFNLPAVAVEEERLQTNGLDIRPDSDRAKEYLEQFNIDRLGMVGTLQRPEGDLFALVKDGYGGVVRVRKGEYMGRNHGRIVSIQSDRINLIEIVPDGQGGWLERPRTLALNGLAGE</sequence>
<dbReference type="PROSITE" id="PS51257">
    <property type="entry name" value="PROKAR_LIPOPROTEIN"/>
    <property type="match status" value="1"/>
</dbReference>
<evidence type="ECO:0000313" key="2">
    <source>
        <dbReference type="EMBL" id="GAA6146838.1"/>
    </source>
</evidence>
<dbReference type="EMBL" id="BAABWH010000011">
    <property type="protein sequence ID" value="GAA6146838.1"/>
    <property type="molecule type" value="Genomic_DNA"/>
</dbReference>
<accession>A0ABQ0A370</accession>
<proteinExistence type="predicted"/>
<name>A0ABQ0A370_9GAMM</name>
<evidence type="ECO:0000256" key="1">
    <source>
        <dbReference type="SAM" id="SignalP"/>
    </source>
</evidence>
<dbReference type="InterPro" id="IPR007446">
    <property type="entry name" value="PilP"/>
</dbReference>
<organism evidence="2 3">
    <name type="scientific">Thalassolituus maritimus</name>
    <dbReference type="NCBI Taxonomy" id="484498"/>
    <lineage>
        <taxon>Bacteria</taxon>
        <taxon>Pseudomonadati</taxon>
        <taxon>Pseudomonadota</taxon>
        <taxon>Gammaproteobacteria</taxon>
        <taxon>Oceanospirillales</taxon>
        <taxon>Oceanospirillaceae</taxon>
        <taxon>Thalassolituus</taxon>
    </lineage>
</organism>
<feature type="signal peptide" evidence="1">
    <location>
        <begin position="1"/>
        <end position="24"/>
    </location>
</feature>
<keyword evidence="3" id="KW-1185">Reference proteome</keyword>
<keyword evidence="1" id="KW-0732">Signal</keyword>
<keyword evidence="2" id="KW-0449">Lipoprotein</keyword>
<dbReference type="Proteomes" id="UP001481413">
    <property type="component" value="Unassembled WGS sequence"/>
</dbReference>
<dbReference type="Gene3D" id="2.30.30.830">
    <property type="match status" value="1"/>
</dbReference>
<protein>
    <submittedName>
        <fullName evidence="2">Type 4a pilus biogenesis lipoprotein PilP</fullName>
    </submittedName>
</protein>
<feature type="chain" id="PRO_5045668310" evidence="1">
    <location>
        <begin position="25"/>
        <end position="179"/>
    </location>
</feature>
<gene>
    <name evidence="2" type="primary">pilP</name>
    <name evidence="2" type="ORF">NBRC116585_29580</name>
</gene>
<dbReference type="RefSeq" id="WP_353296047.1">
    <property type="nucleotide sequence ID" value="NZ_BAABWH010000011.1"/>
</dbReference>
<dbReference type="Pfam" id="PF04351">
    <property type="entry name" value="PilP"/>
    <property type="match status" value="1"/>
</dbReference>
<dbReference type="PIRSF" id="PIRSF016481">
    <property type="entry name" value="Pilus_assembly_PilP"/>
    <property type="match status" value="1"/>
</dbReference>
<reference evidence="2 3" key="1">
    <citation type="submission" date="2024-04" db="EMBL/GenBank/DDBJ databases">
        <title>Draft genome sequence of Thalassolituus maritimus NBRC 116585.</title>
        <authorList>
            <person name="Miyakawa T."/>
            <person name="Kusuya Y."/>
            <person name="Miura T."/>
        </authorList>
    </citation>
    <scope>NUCLEOTIDE SEQUENCE [LARGE SCALE GENOMIC DNA]</scope>
    <source>
        <strain evidence="2 3">5NW40-0001</strain>
    </source>
</reference>
<evidence type="ECO:0000313" key="3">
    <source>
        <dbReference type="Proteomes" id="UP001481413"/>
    </source>
</evidence>